<comment type="caution">
    <text evidence="1">The sequence shown here is derived from an EMBL/GenBank/DDBJ whole genome shotgun (WGS) entry which is preliminary data.</text>
</comment>
<dbReference type="EMBL" id="QJPH01000189">
    <property type="protein sequence ID" value="PZN83278.1"/>
    <property type="molecule type" value="Genomic_DNA"/>
</dbReference>
<dbReference type="Proteomes" id="UP000249396">
    <property type="component" value="Unassembled WGS sequence"/>
</dbReference>
<sequence>MPAFKTLWSNHPNIKGDTPVLDKKVYENQCAINMGAAWLRSGMTISGYTGALSWEKDKPKYPIRAQELANWFASPYSHLPFKVQKFGGKEVFEKISGKTGIIFFHDYWGPGNQGDHIDLWNGSRLTHWISWLQIHARIGSIGINSDLRKAESIWYWAVP</sequence>
<gene>
    <name evidence="1" type="ORF">DM484_04815</name>
</gene>
<name>A0A2W4RUT0_9GAMM</name>
<accession>A0A2W4RUT0</accession>
<dbReference type="AlphaFoldDB" id="A0A2W4RUT0"/>
<evidence type="ECO:0000313" key="2">
    <source>
        <dbReference type="Proteomes" id="UP000249396"/>
    </source>
</evidence>
<dbReference type="Gene3D" id="3.90.1720.70">
    <property type="match status" value="1"/>
</dbReference>
<dbReference type="Pfam" id="PF14113">
    <property type="entry name" value="Tae4"/>
    <property type="match status" value="1"/>
</dbReference>
<reference evidence="1 2" key="1">
    <citation type="journal article" date="2018" name="Aquat. Microb. Ecol.">
        <title>Gammaproteobacterial methanotrophs dominate.</title>
        <authorList>
            <person name="Rissanen A.J."/>
            <person name="Saarenheimo J."/>
            <person name="Tiirola M."/>
            <person name="Peura S."/>
            <person name="Aalto S.L."/>
            <person name="Karvinen A."/>
            <person name="Nykanen H."/>
        </authorList>
    </citation>
    <scope>NUCLEOTIDE SEQUENCE [LARGE SCALE GENOMIC DNA]</scope>
    <source>
        <strain evidence="1">AMbin10</strain>
    </source>
</reference>
<evidence type="ECO:0000313" key="1">
    <source>
        <dbReference type="EMBL" id="PZN83278.1"/>
    </source>
</evidence>
<dbReference type="InterPro" id="IPR025562">
    <property type="entry name" value="Tae4"/>
</dbReference>
<evidence type="ECO:0008006" key="3">
    <source>
        <dbReference type="Google" id="ProtNLM"/>
    </source>
</evidence>
<proteinExistence type="predicted"/>
<protein>
    <recommendedName>
        <fullName evidence="3">Type VI secretion system amidase effector protein Tae4</fullName>
    </recommendedName>
</protein>
<organism evidence="1 2">
    <name type="scientific">Candidatus Methylumidiphilus alinenensis</name>
    <dbReference type="NCBI Taxonomy" id="2202197"/>
    <lineage>
        <taxon>Bacteria</taxon>
        <taxon>Pseudomonadati</taxon>
        <taxon>Pseudomonadota</taxon>
        <taxon>Gammaproteobacteria</taxon>
        <taxon>Methylococcales</taxon>
        <taxon>Candidatus Methylumidiphilus</taxon>
    </lineage>
</organism>